<name>A0A7W6GRV1_9RHOB</name>
<dbReference type="EMBL" id="JACIEJ010000003">
    <property type="protein sequence ID" value="MBB3985295.1"/>
    <property type="molecule type" value="Genomic_DNA"/>
</dbReference>
<keyword evidence="1" id="KW-0732">Signal</keyword>
<accession>A0A7W6GRV1</accession>
<evidence type="ECO:0000313" key="3">
    <source>
        <dbReference type="Proteomes" id="UP000541426"/>
    </source>
</evidence>
<comment type="caution">
    <text evidence="2">The sequence shown here is derived from an EMBL/GenBank/DDBJ whole genome shotgun (WGS) entry which is preliminary data.</text>
</comment>
<proteinExistence type="predicted"/>
<sequence>MGVSIKPPLVCAMFGAALPAHADKMSLSDAPIHQPIVLDCDFVTECYEAEPCQDTRFSVTLEGQASGFEDVNLLVEVRMRSDAADVPLMGNRSNGALALAGGIDGVRHMVTTNADGTARYTVHDADGPMMVSYLGSCAPQP</sequence>
<dbReference type="AlphaFoldDB" id="A0A7W6GRV1"/>
<reference evidence="2 3" key="1">
    <citation type="submission" date="2020-08" db="EMBL/GenBank/DDBJ databases">
        <title>Genomic Encyclopedia of Type Strains, Phase IV (KMG-IV): sequencing the most valuable type-strain genomes for metagenomic binning, comparative biology and taxonomic classification.</title>
        <authorList>
            <person name="Goeker M."/>
        </authorList>
    </citation>
    <scope>NUCLEOTIDE SEQUENCE [LARGE SCALE GENOMIC DNA]</scope>
    <source>
        <strain evidence="2 3">DSM 102235</strain>
    </source>
</reference>
<protein>
    <submittedName>
        <fullName evidence="2">Uncharacterized protein</fullName>
    </submittedName>
</protein>
<dbReference type="Proteomes" id="UP000541426">
    <property type="component" value="Unassembled WGS sequence"/>
</dbReference>
<feature type="signal peptide" evidence="1">
    <location>
        <begin position="1"/>
        <end position="22"/>
    </location>
</feature>
<evidence type="ECO:0000256" key="1">
    <source>
        <dbReference type="SAM" id="SignalP"/>
    </source>
</evidence>
<evidence type="ECO:0000313" key="2">
    <source>
        <dbReference type="EMBL" id="MBB3985295.1"/>
    </source>
</evidence>
<dbReference type="RefSeq" id="WP_183964707.1">
    <property type="nucleotide sequence ID" value="NZ_BAABBZ010000059.1"/>
</dbReference>
<organism evidence="2 3">
    <name type="scientific">Sagittula marina</name>
    <dbReference type="NCBI Taxonomy" id="943940"/>
    <lineage>
        <taxon>Bacteria</taxon>
        <taxon>Pseudomonadati</taxon>
        <taxon>Pseudomonadota</taxon>
        <taxon>Alphaproteobacteria</taxon>
        <taxon>Rhodobacterales</taxon>
        <taxon>Roseobacteraceae</taxon>
        <taxon>Sagittula</taxon>
    </lineage>
</organism>
<keyword evidence="3" id="KW-1185">Reference proteome</keyword>
<feature type="chain" id="PRO_5031054405" evidence="1">
    <location>
        <begin position="23"/>
        <end position="141"/>
    </location>
</feature>
<gene>
    <name evidence="2" type="ORF">GGQ68_001624</name>
</gene>